<evidence type="ECO:0000256" key="4">
    <source>
        <dbReference type="ARBA" id="ARBA00022840"/>
    </source>
</evidence>
<name>A0ABP1R937_9HEXA</name>
<dbReference type="InterPro" id="IPR027417">
    <property type="entry name" value="P-loop_NTPase"/>
</dbReference>
<dbReference type="InterPro" id="IPR017871">
    <property type="entry name" value="ABC_transporter-like_CS"/>
</dbReference>
<dbReference type="InterPro" id="IPR013525">
    <property type="entry name" value="ABC2_TM"/>
</dbReference>
<evidence type="ECO:0000256" key="6">
    <source>
        <dbReference type="ARBA" id="ARBA00023136"/>
    </source>
</evidence>
<keyword evidence="3" id="KW-0547">Nucleotide-binding</keyword>
<keyword evidence="6 7" id="KW-0472">Membrane</keyword>
<evidence type="ECO:0000313" key="10">
    <source>
        <dbReference type="Proteomes" id="UP001642540"/>
    </source>
</evidence>
<evidence type="ECO:0000256" key="1">
    <source>
        <dbReference type="ARBA" id="ARBA00004141"/>
    </source>
</evidence>
<dbReference type="InterPro" id="IPR003593">
    <property type="entry name" value="AAA+_ATPase"/>
</dbReference>
<dbReference type="Pfam" id="PF12698">
    <property type="entry name" value="ABC2_membrane_3"/>
    <property type="match status" value="1"/>
</dbReference>
<evidence type="ECO:0000256" key="7">
    <source>
        <dbReference type="SAM" id="Phobius"/>
    </source>
</evidence>
<evidence type="ECO:0000256" key="5">
    <source>
        <dbReference type="ARBA" id="ARBA00022989"/>
    </source>
</evidence>
<dbReference type="Pfam" id="PF00005">
    <property type="entry name" value="ABC_tran"/>
    <property type="match status" value="1"/>
</dbReference>
<keyword evidence="5 7" id="KW-1133">Transmembrane helix</keyword>
<dbReference type="Proteomes" id="UP001642540">
    <property type="component" value="Unassembled WGS sequence"/>
</dbReference>
<sequence>MNCIQGSGSPLVVTHKRREKIKISTANNNETACVTVTPENSAVFVRDLCKGYGNGPPVIKNLSMNVRKGTIYGLLGASGCGKTSLLTCMVGLQKWESGEVLVFGKRPGTKESGIPGKRLGYMPQDISLYNTLTIPEMVSFYGKIYNMPSSEVEHTMQFLIKLLQLPPKKQMIGDLSGGQKRRASLALALVHCPELLILDEPTVGLDPLLRKSIWNHLYKIVTTLHTTIIITTHYIEEARLSDTIGFMRNGRLLVEDTPTVLLNTFKCELLEDVVLKLCRADESNIKKLSNNQANSEGNKVVFKANWKQDVSGVVNQDEMNGIFRKAVGFDCEISENLKRRELTRRSSSILLRLRTNPLYHSFQKIQGFSTVMWLQFLRYPLFAAILILLPTIQGTITLGTIGTKPHGMDVGIVNNELLNWTSGCEEYIFDENTCDLTYLSCKYIHQIKKDDLLDVFQYNSEDEAKAGVHHGDLWGYLVFPTNYTQHTLDLVTAGRFAENETLEGSRIHMHLDMSQYIGSFFMIKNTFDAYGEYVKQLAVSCQIGQNRTDMPIYFRKPVYGTNEDGYTEFLIPGSIMNNMLTLLSVLTSIIYIVDRRQGTLSRARVAGLGTIDILVSHMLTQGSVALAQIVLWTITCYLTHGFVVLGPAWLYLLICLLTGFCGAALGILQGILCSDEIEAVIIGIFISPLLFFFGGVFWPLEGMSKFWQSVAAFLPTTLPIISLRSVIVRGLGITHPFVWPGVVVIVIWTLGLSICVIIAFTRSTK</sequence>
<organism evidence="9 10">
    <name type="scientific">Orchesella dallaii</name>
    <dbReference type="NCBI Taxonomy" id="48710"/>
    <lineage>
        <taxon>Eukaryota</taxon>
        <taxon>Metazoa</taxon>
        <taxon>Ecdysozoa</taxon>
        <taxon>Arthropoda</taxon>
        <taxon>Hexapoda</taxon>
        <taxon>Collembola</taxon>
        <taxon>Entomobryomorpha</taxon>
        <taxon>Entomobryoidea</taxon>
        <taxon>Orchesellidae</taxon>
        <taxon>Orchesellinae</taxon>
        <taxon>Orchesella</taxon>
    </lineage>
</organism>
<feature type="transmembrane region" description="Helical" evidence="7">
    <location>
        <begin position="624"/>
        <end position="643"/>
    </location>
</feature>
<dbReference type="PROSITE" id="PS50893">
    <property type="entry name" value="ABC_TRANSPORTER_2"/>
    <property type="match status" value="1"/>
</dbReference>
<gene>
    <name evidence="9" type="ORF">ODALV1_LOCUS20109</name>
</gene>
<feature type="transmembrane region" description="Helical" evidence="7">
    <location>
        <begin position="738"/>
        <end position="760"/>
    </location>
</feature>
<dbReference type="PROSITE" id="PS00211">
    <property type="entry name" value="ABC_TRANSPORTER_1"/>
    <property type="match status" value="1"/>
</dbReference>
<dbReference type="SUPFAM" id="SSF52540">
    <property type="entry name" value="P-loop containing nucleoside triphosphate hydrolases"/>
    <property type="match status" value="1"/>
</dbReference>
<comment type="caution">
    <text evidence="9">The sequence shown here is derived from an EMBL/GenBank/DDBJ whole genome shotgun (WGS) entry which is preliminary data.</text>
</comment>
<feature type="transmembrane region" description="Helical" evidence="7">
    <location>
        <begin position="680"/>
        <end position="700"/>
    </location>
</feature>
<dbReference type="InterPro" id="IPR003439">
    <property type="entry name" value="ABC_transporter-like_ATP-bd"/>
</dbReference>
<accession>A0ABP1R937</accession>
<feature type="transmembrane region" description="Helical" evidence="7">
    <location>
        <begin position="575"/>
        <end position="593"/>
    </location>
</feature>
<feature type="transmembrane region" description="Helical" evidence="7">
    <location>
        <begin position="649"/>
        <end position="668"/>
    </location>
</feature>
<dbReference type="Gene3D" id="3.40.50.300">
    <property type="entry name" value="P-loop containing nucleotide triphosphate hydrolases"/>
    <property type="match status" value="1"/>
</dbReference>
<dbReference type="PANTHER" id="PTHR43038:SF3">
    <property type="entry name" value="ABC TRANSPORTER G FAMILY MEMBER 20 ISOFORM X1"/>
    <property type="match status" value="1"/>
</dbReference>
<feature type="domain" description="ABC transporter" evidence="8">
    <location>
        <begin position="43"/>
        <end position="274"/>
    </location>
</feature>
<dbReference type="PANTHER" id="PTHR43038">
    <property type="entry name" value="ATP-BINDING CASSETTE, SUB-FAMILY H, MEMBER 1"/>
    <property type="match status" value="1"/>
</dbReference>
<evidence type="ECO:0000256" key="3">
    <source>
        <dbReference type="ARBA" id="ARBA00022741"/>
    </source>
</evidence>
<evidence type="ECO:0000256" key="2">
    <source>
        <dbReference type="ARBA" id="ARBA00022692"/>
    </source>
</evidence>
<keyword evidence="10" id="KW-1185">Reference proteome</keyword>
<keyword evidence="4" id="KW-0067">ATP-binding</keyword>
<proteinExistence type="predicted"/>
<keyword evidence="2 7" id="KW-0812">Transmembrane</keyword>
<protein>
    <recommendedName>
        <fullName evidence="8">ABC transporter domain-containing protein</fullName>
    </recommendedName>
</protein>
<reference evidence="9 10" key="1">
    <citation type="submission" date="2024-08" db="EMBL/GenBank/DDBJ databases">
        <authorList>
            <person name="Cucini C."/>
            <person name="Frati F."/>
        </authorList>
    </citation>
    <scope>NUCLEOTIDE SEQUENCE [LARGE SCALE GENOMIC DNA]</scope>
</reference>
<comment type="subcellular location">
    <subcellularLocation>
        <location evidence="1">Membrane</location>
        <topology evidence="1">Multi-pass membrane protein</topology>
    </subcellularLocation>
</comment>
<evidence type="ECO:0000313" key="9">
    <source>
        <dbReference type="EMBL" id="CAL8123150.1"/>
    </source>
</evidence>
<evidence type="ECO:0000259" key="8">
    <source>
        <dbReference type="PROSITE" id="PS50893"/>
    </source>
</evidence>
<dbReference type="SMART" id="SM00382">
    <property type="entry name" value="AAA"/>
    <property type="match status" value="1"/>
</dbReference>
<dbReference type="CDD" id="cd03230">
    <property type="entry name" value="ABC_DR_subfamily_A"/>
    <property type="match status" value="1"/>
</dbReference>
<dbReference type="EMBL" id="CAXLJM020000068">
    <property type="protein sequence ID" value="CAL8123150.1"/>
    <property type="molecule type" value="Genomic_DNA"/>
</dbReference>